<protein>
    <submittedName>
        <fullName evidence="1">Uncharacterized protein</fullName>
    </submittedName>
</protein>
<dbReference type="EMBL" id="LKCM01000343">
    <property type="protein sequence ID" value="KPQ41499.1"/>
    <property type="molecule type" value="Genomic_DNA"/>
</dbReference>
<reference evidence="1 2" key="1">
    <citation type="submission" date="2015-09" db="EMBL/GenBank/DDBJ databases">
        <title>A metagenomics-based metabolic model of nitrate-dependent anaerobic oxidation of methane by Methanoperedens-like archaea.</title>
        <authorList>
            <person name="Arshad A."/>
            <person name="Speth D.R."/>
            <person name="De Graaf R.M."/>
            <person name="Op Den Camp H.J."/>
            <person name="Jetten M.S."/>
            <person name="Welte C.U."/>
        </authorList>
    </citation>
    <scope>NUCLEOTIDE SEQUENCE [LARGE SCALE GENOMIC DNA]</scope>
</reference>
<sequence>MKANRDIVLTYLRELEEKNSGYYGTDLKILAKEFGMTPHGLKKMLTKWLKEDPAFLGLHYLGKHEPSITPNESMDIESRITSNPLEMKSHIFSDINKEREASRKELMPKTTFYRATKQSFVTQYPWFERKFIELPSTYSVSDARDSLSKVFNFSGLKTYGGADIQAIYKRWIAAKKCFSIYGVNPISFYPEILLRESQLKSLLTSIPSDRHEDVQARLVFEIQATFLVECMDLLLDEIIHKRGRIQQSLNASRQKVENDLRRKALGLIRTAIRENLQKPSPDMGKLYFLAETISEDIKARMILLRRHKESYHLLLNIIENLMNILGDNIVFHTDEGLNFYRLASGKTRWEYLDEVTKRRLTKNPTLTGVIGDSNEDIAQFLAVDRLVEYIRHGKITFKGSYCFQDIGLRMEKIIVEEGDGFLTPKILEQLIEGTYSVDFSLLYGNENVYEEVEDTALPELIDLSCVLKEVSKHVREATPGWFEEHIALFKQQTDGMFHMEYTEDDFAERLYDAIGFLGRNLRYRDSERFWNLRYFIQRYATEAALRLEFNFIHRCMERLSGNKVEAVILDTIGIEGRKKSILATYHGRYHTIGMADLRGVSVDMLPVFSFGCRSTDTEAMNVIEVIKEVQEICNGSVKMYSGNGHTTSRASAGMVFLSFGVVAAGRIIHKPTKPLGKKKIAKLRKNINLLNRIGKLLREEPTLGRIMASRKHVYVDGVNVRKLMEDMGYLILHNVGKIQLPIDDLSQIVEKSNYLKRKARIVEGGITRVEKHEANKLLKSAELLLCIAGLYHMLEGWKEPESPVNLSDIRLFIPA</sequence>
<organism evidence="1 2">
    <name type="scientific">Candidatus Methanoperedens nitratireducens</name>
    <dbReference type="NCBI Taxonomy" id="1392998"/>
    <lineage>
        <taxon>Archaea</taxon>
        <taxon>Methanobacteriati</taxon>
        <taxon>Methanobacteriota</taxon>
        <taxon>Stenosarchaea group</taxon>
        <taxon>Methanomicrobia</taxon>
        <taxon>Methanosarcinales</taxon>
        <taxon>ANME-2 cluster</taxon>
        <taxon>Candidatus Methanoperedentaceae</taxon>
        <taxon>Candidatus Methanoperedens</taxon>
    </lineage>
</organism>
<name>A0A0P8DVF5_9EURY</name>
<gene>
    <name evidence="1" type="ORF">MPEBLZ_03950</name>
</gene>
<comment type="caution">
    <text evidence="1">The sequence shown here is derived from an EMBL/GenBank/DDBJ whole genome shotgun (WGS) entry which is preliminary data.</text>
</comment>
<accession>A0A0P8DVF5</accession>
<proteinExistence type="predicted"/>
<evidence type="ECO:0000313" key="2">
    <source>
        <dbReference type="Proteomes" id="UP000050360"/>
    </source>
</evidence>
<evidence type="ECO:0000313" key="1">
    <source>
        <dbReference type="EMBL" id="KPQ41499.1"/>
    </source>
</evidence>
<dbReference type="AlphaFoldDB" id="A0A0P8DVF5"/>
<dbReference type="Proteomes" id="UP000050360">
    <property type="component" value="Unassembled WGS sequence"/>
</dbReference>